<evidence type="ECO:0000313" key="3">
    <source>
        <dbReference type="EMBL" id="MBB5130715.1"/>
    </source>
</evidence>
<feature type="region of interest" description="Disordered" evidence="1">
    <location>
        <begin position="123"/>
        <end position="165"/>
    </location>
</feature>
<keyword evidence="2" id="KW-0812">Transmembrane</keyword>
<protein>
    <recommendedName>
        <fullName evidence="5">YtxH domain-containing protein</fullName>
    </recommendedName>
</protein>
<evidence type="ECO:0008006" key="5">
    <source>
        <dbReference type="Google" id="ProtNLM"/>
    </source>
</evidence>
<dbReference type="AlphaFoldDB" id="A0A840P3U4"/>
<comment type="caution">
    <text evidence="3">The sequence shown here is derived from an EMBL/GenBank/DDBJ whole genome shotgun (WGS) entry which is preliminary data.</text>
</comment>
<keyword evidence="2" id="KW-0472">Membrane</keyword>
<keyword evidence="4" id="KW-1185">Reference proteome</keyword>
<dbReference type="Proteomes" id="UP000578449">
    <property type="component" value="Unassembled WGS sequence"/>
</dbReference>
<dbReference type="EMBL" id="JACHGN010000001">
    <property type="protein sequence ID" value="MBB5130715.1"/>
    <property type="molecule type" value="Genomic_DNA"/>
</dbReference>
<evidence type="ECO:0000313" key="4">
    <source>
        <dbReference type="Proteomes" id="UP000578449"/>
    </source>
</evidence>
<proteinExistence type="predicted"/>
<feature type="transmembrane region" description="Helical" evidence="2">
    <location>
        <begin position="90"/>
        <end position="109"/>
    </location>
</feature>
<sequence length="165" mass="18312">MVPKTWLGRMQAQMAHATERMAHATERVGPMASDARDMAAERIVNARSWAAPRLDRAAHTVEEQLAPRVSAMLADAARRIDPKPVRSRRWPMLVLLSGLALGAAGFYMYRKNAQQWTDTMRDSAADASQWMGEKAEQTGERISEKAETAGTAADRQAEEISKKMS</sequence>
<dbReference type="RefSeq" id="WP_185047562.1">
    <property type="nucleotide sequence ID" value="NZ_BAABIX010000006.1"/>
</dbReference>
<evidence type="ECO:0000256" key="2">
    <source>
        <dbReference type="SAM" id="Phobius"/>
    </source>
</evidence>
<accession>A0A840P3U4</accession>
<reference evidence="3 4" key="1">
    <citation type="submission" date="2020-08" db="EMBL/GenBank/DDBJ databases">
        <title>Genomic Encyclopedia of Type Strains, Phase IV (KMG-IV): sequencing the most valuable type-strain genomes for metagenomic binning, comparative biology and taxonomic classification.</title>
        <authorList>
            <person name="Goeker M."/>
        </authorList>
    </citation>
    <scope>NUCLEOTIDE SEQUENCE [LARGE SCALE GENOMIC DNA]</scope>
    <source>
        <strain evidence="3 4">DSM 45615</strain>
    </source>
</reference>
<organism evidence="3 4">
    <name type="scientific">Thermocatellispora tengchongensis</name>
    <dbReference type="NCBI Taxonomy" id="1073253"/>
    <lineage>
        <taxon>Bacteria</taxon>
        <taxon>Bacillati</taxon>
        <taxon>Actinomycetota</taxon>
        <taxon>Actinomycetes</taxon>
        <taxon>Streptosporangiales</taxon>
        <taxon>Streptosporangiaceae</taxon>
        <taxon>Thermocatellispora</taxon>
    </lineage>
</organism>
<evidence type="ECO:0000256" key="1">
    <source>
        <dbReference type="SAM" id="MobiDB-lite"/>
    </source>
</evidence>
<gene>
    <name evidence="3" type="ORF">HNP84_000403</name>
</gene>
<name>A0A840P3U4_9ACTN</name>
<feature type="compositionally biased region" description="Basic and acidic residues" evidence="1">
    <location>
        <begin position="155"/>
        <end position="165"/>
    </location>
</feature>
<feature type="compositionally biased region" description="Basic and acidic residues" evidence="1">
    <location>
        <begin position="133"/>
        <end position="147"/>
    </location>
</feature>
<keyword evidence="2" id="KW-1133">Transmembrane helix</keyword>